<accession>A0AAV1R911</accession>
<reference evidence="1 2" key="1">
    <citation type="submission" date="2024-01" db="EMBL/GenBank/DDBJ databases">
        <authorList>
            <person name="Waweru B."/>
        </authorList>
    </citation>
    <scope>NUCLEOTIDE SEQUENCE [LARGE SCALE GENOMIC DNA]</scope>
</reference>
<dbReference type="EMBL" id="CAWUPB010000913">
    <property type="protein sequence ID" value="CAK7331040.1"/>
    <property type="molecule type" value="Genomic_DNA"/>
</dbReference>
<dbReference type="Proteomes" id="UP001314170">
    <property type="component" value="Unassembled WGS sequence"/>
</dbReference>
<gene>
    <name evidence="1" type="ORF">DCAF_LOCUS8267</name>
</gene>
<keyword evidence="2" id="KW-1185">Reference proteome</keyword>
<protein>
    <submittedName>
        <fullName evidence="1">Uncharacterized protein</fullName>
    </submittedName>
</protein>
<evidence type="ECO:0000313" key="2">
    <source>
        <dbReference type="Proteomes" id="UP001314170"/>
    </source>
</evidence>
<dbReference type="AlphaFoldDB" id="A0AAV1R911"/>
<organism evidence="1 2">
    <name type="scientific">Dovyalis caffra</name>
    <dbReference type="NCBI Taxonomy" id="77055"/>
    <lineage>
        <taxon>Eukaryota</taxon>
        <taxon>Viridiplantae</taxon>
        <taxon>Streptophyta</taxon>
        <taxon>Embryophyta</taxon>
        <taxon>Tracheophyta</taxon>
        <taxon>Spermatophyta</taxon>
        <taxon>Magnoliopsida</taxon>
        <taxon>eudicotyledons</taxon>
        <taxon>Gunneridae</taxon>
        <taxon>Pentapetalae</taxon>
        <taxon>rosids</taxon>
        <taxon>fabids</taxon>
        <taxon>Malpighiales</taxon>
        <taxon>Salicaceae</taxon>
        <taxon>Flacourtieae</taxon>
        <taxon>Dovyalis</taxon>
    </lineage>
</organism>
<comment type="caution">
    <text evidence="1">The sequence shown here is derived from an EMBL/GenBank/DDBJ whole genome shotgun (WGS) entry which is preliminary data.</text>
</comment>
<evidence type="ECO:0000313" key="1">
    <source>
        <dbReference type="EMBL" id="CAK7331040.1"/>
    </source>
</evidence>
<sequence>MEKKKSENGGGFSGKEARGKEVKISQVLWWRRRNRRLAINGVASEHRFFGVFIGYKLGFAE</sequence>
<proteinExistence type="predicted"/>
<name>A0AAV1R911_9ROSI</name>